<feature type="region of interest" description="Disordered" evidence="1">
    <location>
        <begin position="72"/>
        <end position="112"/>
    </location>
</feature>
<feature type="region of interest" description="Disordered" evidence="1">
    <location>
        <begin position="487"/>
        <end position="590"/>
    </location>
</feature>
<feature type="compositionally biased region" description="Low complexity" evidence="1">
    <location>
        <begin position="487"/>
        <end position="506"/>
    </location>
</feature>
<feature type="region of interest" description="Disordered" evidence="1">
    <location>
        <begin position="1"/>
        <end position="23"/>
    </location>
</feature>
<feature type="compositionally biased region" description="Low complexity" evidence="1">
    <location>
        <begin position="226"/>
        <end position="238"/>
    </location>
</feature>
<feature type="region of interest" description="Disordered" evidence="1">
    <location>
        <begin position="129"/>
        <end position="166"/>
    </location>
</feature>
<feature type="compositionally biased region" description="Polar residues" evidence="1">
    <location>
        <begin position="522"/>
        <end position="545"/>
    </location>
</feature>
<feature type="compositionally biased region" description="Polar residues" evidence="1">
    <location>
        <begin position="199"/>
        <end position="209"/>
    </location>
</feature>
<keyword evidence="3" id="KW-1185">Reference proteome</keyword>
<evidence type="ECO:0000313" key="3">
    <source>
        <dbReference type="Proteomes" id="UP001470230"/>
    </source>
</evidence>
<dbReference type="EMBL" id="JAPFFF010000004">
    <property type="protein sequence ID" value="KAK8891829.1"/>
    <property type="molecule type" value="Genomic_DNA"/>
</dbReference>
<feature type="region of interest" description="Disordered" evidence="1">
    <location>
        <begin position="189"/>
        <end position="340"/>
    </location>
</feature>
<feature type="compositionally biased region" description="Polar residues" evidence="1">
    <location>
        <begin position="86"/>
        <end position="112"/>
    </location>
</feature>
<accession>A0ABR2KL50</accession>
<gene>
    <name evidence="2" type="ORF">M9Y10_029051</name>
</gene>
<reference evidence="2 3" key="1">
    <citation type="submission" date="2024-04" db="EMBL/GenBank/DDBJ databases">
        <title>Tritrichomonas musculus Genome.</title>
        <authorList>
            <person name="Alves-Ferreira E."/>
            <person name="Grigg M."/>
            <person name="Lorenzi H."/>
            <person name="Galac M."/>
        </authorList>
    </citation>
    <scope>NUCLEOTIDE SEQUENCE [LARGE SCALE GENOMIC DNA]</scope>
    <source>
        <strain evidence="2 3">EAF2021</strain>
    </source>
</reference>
<name>A0ABR2KL50_9EUKA</name>
<protein>
    <submittedName>
        <fullName evidence="2">Uncharacterized protein</fullName>
    </submittedName>
</protein>
<organism evidence="2 3">
    <name type="scientific">Tritrichomonas musculus</name>
    <dbReference type="NCBI Taxonomy" id="1915356"/>
    <lineage>
        <taxon>Eukaryota</taxon>
        <taxon>Metamonada</taxon>
        <taxon>Parabasalia</taxon>
        <taxon>Tritrichomonadida</taxon>
        <taxon>Tritrichomonadidae</taxon>
        <taxon>Tritrichomonas</taxon>
    </lineage>
</organism>
<feature type="compositionally biased region" description="Polar residues" evidence="1">
    <location>
        <begin position="268"/>
        <end position="294"/>
    </location>
</feature>
<feature type="region of interest" description="Disordered" evidence="1">
    <location>
        <begin position="396"/>
        <end position="460"/>
    </location>
</feature>
<feature type="compositionally biased region" description="Low complexity" evidence="1">
    <location>
        <begin position="312"/>
        <end position="338"/>
    </location>
</feature>
<evidence type="ECO:0000313" key="2">
    <source>
        <dbReference type="EMBL" id="KAK8891829.1"/>
    </source>
</evidence>
<feature type="compositionally biased region" description="Low complexity" evidence="1">
    <location>
        <begin position="76"/>
        <end position="85"/>
    </location>
</feature>
<comment type="caution">
    <text evidence="2">The sequence shown here is derived from an EMBL/GenBank/DDBJ whole genome shotgun (WGS) entry which is preliminary data.</text>
</comment>
<proteinExistence type="predicted"/>
<feature type="compositionally biased region" description="Acidic residues" evidence="1">
    <location>
        <begin position="216"/>
        <end position="225"/>
    </location>
</feature>
<sequence>MRLSRGYSKTPKPKISNSSIHQERRYSNFKKNYELRQKECEYSRDALETTYERAIEYSTFGIDSFYLALGPTKAPSSANRRSNSAYKSYSSNQTPKYKNINDSPRSNLYSNYSRVSPKTSLYSQYPFDSPKGSLFSQRTYESPRGNLYSRQPNESPRGPLYSRYPNVSSSRQYFKLQLHNSRDIALQSGSPIFGVESPFSRNSKDSTPIDNQNVEIQEEEEDVNDNQEQSNDNQEQVNINQEQSNENQVEKQQSSKSKKSAKSTKVSNINETSSGEASSIKPLSSPTSKNQQSKIEADEFNSSNSHSKKNSYSKSNKESVSNSPKINSNSKSNLSGSGSPTGSGIGAHLYSFSYANKKMSNDTNRKNDINISIDFESDKNNKSDSSNEMMPELHASELESSPHGSFNEEEEEEVEINSNDIFNNEGNYEEEEETVQIKVNSDDAENEDLGPNENESRSQRSINVEEGIEFNKQLNAVAQNLQSISSNIRTGSSSNPHSEMMNNSNETNEEIEMVTPNRADSFKNSKSKSLSQQDNEISFAHSASSDFAPIVYGKNQSENNSEDSELMSTDGIPKPNIDSPKVKKPKGKKS</sequence>
<dbReference type="Proteomes" id="UP001470230">
    <property type="component" value="Unassembled WGS sequence"/>
</dbReference>
<evidence type="ECO:0000256" key="1">
    <source>
        <dbReference type="SAM" id="MobiDB-lite"/>
    </source>
</evidence>